<dbReference type="EMBL" id="KZ503581">
    <property type="protein sequence ID" value="PKU62816.1"/>
    <property type="molecule type" value="Genomic_DNA"/>
</dbReference>
<proteinExistence type="predicted"/>
<gene>
    <name evidence="1" type="ORF">MA16_Dca024239</name>
</gene>
<accession>A0A2I0VHC4</accession>
<name>A0A2I0VHC4_9ASPA</name>
<reference evidence="1 2" key="1">
    <citation type="journal article" date="2016" name="Sci. Rep.">
        <title>The Dendrobium catenatum Lindl. genome sequence provides insights into polysaccharide synthase, floral development and adaptive evolution.</title>
        <authorList>
            <person name="Zhang G.Q."/>
            <person name="Xu Q."/>
            <person name="Bian C."/>
            <person name="Tsai W.C."/>
            <person name="Yeh C.M."/>
            <person name="Liu K.W."/>
            <person name="Yoshida K."/>
            <person name="Zhang L.S."/>
            <person name="Chang S.B."/>
            <person name="Chen F."/>
            <person name="Shi Y."/>
            <person name="Su Y.Y."/>
            <person name="Zhang Y.Q."/>
            <person name="Chen L.J."/>
            <person name="Yin Y."/>
            <person name="Lin M."/>
            <person name="Huang H."/>
            <person name="Deng H."/>
            <person name="Wang Z.W."/>
            <person name="Zhu S.L."/>
            <person name="Zhao X."/>
            <person name="Deng C."/>
            <person name="Niu S.C."/>
            <person name="Huang J."/>
            <person name="Wang M."/>
            <person name="Liu G.H."/>
            <person name="Yang H.J."/>
            <person name="Xiao X.J."/>
            <person name="Hsiao Y.Y."/>
            <person name="Wu W.L."/>
            <person name="Chen Y.Y."/>
            <person name="Mitsuda N."/>
            <person name="Ohme-Takagi M."/>
            <person name="Luo Y.B."/>
            <person name="Van de Peer Y."/>
            <person name="Liu Z.J."/>
        </authorList>
    </citation>
    <scope>NUCLEOTIDE SEQUENCE [LARGE SCALE GENOMIC DNA]</scope>
    <source>
        <tissue evidence="1">The whole plant</tissue>
    </source>
</reference>
<organism evidence="1 2">
    <name type="scientific">Dendrobium catenatum</name>
    <dbReference type="NCBI Taxonomy" id="906689"/>
    <lineage>
        <taxon>Eukaryota</taxon>
        <taxon>Viridiplantae</taxon>
        <taxon>Streptophyta</taxon>
        <taxon>Embryophyta</taxon>
        <taxon>Tracheophyta</taxon>
        <taxon>Spermatophyta</taxon>
        <taxon>Magnoliopsida</taxon>
        <taxon>Liliopsida</taxon>
        <taxon>Asparagales</taxon>
        <taxon>Orchidaceae</taxon>
        <taxon>Epidendroideae</taxon>
        <taxon>Malaxideae</taxon>
        <taxon>Dendrobiinae</taxon>
        <taxon>Dendrobium</taxon>
    </lineage>
</organism>
<dbReference type="AlphaFoldDB" id="A0A2I0VHC4"/>
<protein>
    <submittedName>
        <fullName evidence="1">Uncharacterized protein</fullName>
    </submittedName>
</protein>
<dbReference type="Proteomes" id="UP000233837">
    <property type="component" value="Unassembled WGS sequence"/>
</dbReference>
<reference evidence="1 2" key="2">
    <citation type="journal article" date="2017" name="Nature">
        <title>The Apostasia genome and the evolution of orchids.</title>
        <authorList>
            <person name="Zhang G.Q."/>
            <person name="Liu K.W."/>
            <person name="Li Z."/>
            <person name="Lohaus R."/>
            <person name="Hsiao Y.Y."/>
            <person name="Niu S.C."/>
            <person name="Wang J.Y."/>
            <person name="Lin Y.C."/>
            <person name="Xu Q."/>
            <person name="Chen L.J."/>
            <person name="Yoshida K."/>
            <person name="Fujiwara S."/>
            <person name="Wang Z.W."/>
            <person name="Zhang Y.Q."/>
            <person name="Mitsuda N."/>
            <person name="Wang M."/>
            <person name="Liu G.H."/>
            <person name="Pecoraro L."/>
            <person name="Huang H.X."/>
            <person name="Xiao X.J."/>
            <person name="Lin M."/>
            <person name="Wu X.Y."/>
            <person name="Wu W.L."/>
            <person name="Chen Y.Y."/>
            <person name="Chang S.B."/>
            <person name="Sakamoto S."/>
            <person name="Ohme-Takagi M."/>
            <person name="Yagi M."/>
            <person name="Zeng S.J."/>
            <person name="Shen C.Y."/>
            <person name="Yeh C.M."/>
            <person name="Luo Y.B."/>
            <person name="Tsai W.C."/>
            <person name="Van de Peer Y."/>
            <person name="Liu Z.J."/>
        </authorList>
    </citation>
    <scope>NUCLEOTIDE SEQUENCE [LARGE SCALE GENOMIC DNA]</scope>
    <source>
        <tissue evidence="1">The whole plant</tissue>
    </source>
</reference>
<evidence type="ECO:0000313" key="1">
    <source>
        <dbReference type="EMBL" id="PKU62816.1"/>
    </source>
</evidence>
<evidence type="ECO:0000313" key="2">
    <source>
        <dbReference type="Proteomes" id="UP000233837"/>
    </source>
</evidence>
<keyword evidence="2" id="KW-1185">Reference proteome</keyword>
<sequence>MAPQVIDYDQGLLNRVVRRQIAPVNYDHGQLQYIPNDTKSVKYKSIKYDR</sequence>